<evidence type="ECO:0000259" key="5">
    <source>
        <dbReference type="PROSITE" id="PS50995"/>
    </source>
</evidence>
<reference evidence="7" key="1">
    <citation type="journal article" date="2019" name="Int. J. Syst. Evol. Microbiol.">
        <title>The Global Catalogue of Microorganisms (GCM) 10K type strain sequencing project: providing services to taxonomists for standard genome sequencing and annotation.</title>
        <authorList>
            <consortium name="The Broad Institute Genomics Platform"/>
            <consortium name="The Broad Institute Genome Sequencing Center for Infectious Disease"/>
            <person name="Wu L."/>
            <person name="Ma J."/>
        </authorList>
    </citation>
    <scope>NUCLEOTIDE SEQUENCE [LARGE SCALE GENOMIC DNA]</scope>
    <source>
        <strain evidence="7">JCM 18409</strain>
    </source>
</reference>
<dbReference type="EMBL" id="BAABKB010000004">
    <property type="protein sequence ID" value="GAA5006286.1"/>
    <property type="molecule type" value="Genomic_DNA"/>
</dbReference>
<accession>A0ABP9IQG3</accession>
<dbReference type="InterPro" id="IPR036388">
    <property type="entry name" value="WH-like_DNA-bd_sf"/>
</dbReference>
<evidence type="ECO:0000256" key="2">
    <source>
        <dbReference type="ARBA" id="ARBA00023125"/>
    </source>
</evidence>
<feature type="domain" description="HTH marR-type" evidence="5">
    <location>
        <begin position="85"/>
        <end position="219"/>
    </location>
</feature>
<evidence type="ECO:0000313" key="7">
    <source>
        <dbReference type="Proteomes" id="UP001501759"/>
    </source>
</evidence>
<protein>
    <recommendedName>
        <fullName evidence="5">HTH marR-type domain-containing protein</fullName>
    </recommendedName>
</protein>
<dbReference type="InterPro" id="IPR039422">
    <property type="entry name" value="MarR/SlyA-like"/>
</dbReference>
<dbReference type="InterPro" id="IPR036390">
    <property type="entry name" value="WH_DNA-bd_sf"/>
</dbReference>
<dbReference type="Proteomes" id="UP001501759">
    <property type="component" value="Unassembled WGS sequence"/>
</dbReference>
<sequence>MADDGDVQHAVEPGDHPRPEPGSRADAGGRPEPGSRHDAGSQPESGSRHDAGRRPESGSRHDAGRRLESGIRPESGIRLEPGSRPEAVAGRIADAVETLVELWTSSGEMVTPRLSAHQLKALKAVGGRSELNLTELADMVGIALPAASRLCDRLEAAGLVQRVPHPHNRRALQLLLTPQGGRLLTEIGERRTLSLSAVLAAMSPVQRTALDEGLRAFRDARHSPGAGSGPHE</sequence>
<keyword evidence="3" id="KW-0804">Transcription</keyword>
<dbReference type="InterPro" id="IPR000835">
    <property type="entry name" value="HTH_MarR-typ"/>
</dbReference>
<dbReference type="PROSITE" id="PS50995">
    <property type="entry name" value="HTH_MARR_2"/>
    <property type="match status" value="1"/>
</dbReference>
<name>A0ABP9IQG3_9ACTN</name>
<dbReference type="Gene3D" id="1.10.10.10">
    <property type="entry name" value="Winged helix-like DNA-binding domain superfamily/Winged helix DNA-binding domain"/>
    <property type="match status" value="1"/>
</dbReference>
<dbReference type="PRINTS" id="PR00598">
    <property type="entry name" value="HTHMARR"/>
</dbReference>
<evidence type="ECO:0000313" key="6">
    <source>
        <dbReference type="EMBL" id="GAA5006286.1"/>
    </source>
</evidence>
<dbReference type="SUPFAM" id="SSF46785">
    <property type="entry name" value="Winged helix' DNA-binding domain"/>
    <property type="match status" value="1"/>
</dbReference>
<feature type="region of interest" description="Disordered" evidence="4">
    <location>
        <begin position="1"/>
        <end position="85"/>
    </location>
</feature>
<dbReference type="Pfam" id="PF01047">
    <property type="entry name" value="MarR"/>
    <property type="match status" value="1"/>
</dbReference>
<keyword evidence="7" id="KW-1185">Reference proteome</keyword>
<comment type="caution">
    <text evidence="6">The sequence shown here is derived from an EMBL/GenBank/DDBJ whole genome shotgun (WGS) entry which is preliminary data.</text>
</comment>
<evidence type="ECO:0000256" key="3">
    <source>
        <dbReference type="ARBA" id="ARBA00023163"/>
    </source>
</evidence>
<gene>
    <name evidence="6" type="ORF">GCM10023335_23700</name>
</gene>
<evidence type="ECO:0000256" key="4">
    <source>
        <dbReference type="SAM" id="MobiDB-lite"/>
    </source>
</evidence>
<evidence type="ECO:0000256" key="1">
    <source>
        <dbReference type="ARBA" id="ARBA00023015"/>
    </source>
</evidence>
<feature type="compositionally biased region" description="Basic and acidic residues" evidence="4">
    <location>
        <begin position="46"/>
        <end position="83"/>
    </location>
</feature>
<organism evidence="6 7">
    <name type="scientific">Streptomyces siamensis</name>
    <dbReference type="NCBI Taxonomy" id="1274986"/>
    <lineage>
        <taxon>Bacteria</taxon>
        <taxon>Bacillati</taxon>
        <taxon>Actinomycetota</taxon>
        <taxon>Actinomycetes</taxon>
        <taxon>Kitasatosporales</taxon>
        <taxon>Streptomycetaceae</taxon>
        <taxon>Streptomyces</taxon>
    </lineage>
</organism>
<dbReference type="PANTHER" id="PTHR33164:SF103">
    <property type="entry name" value="REGULATORY PROTEIN MARR"/>
    <property type="match status" value="1"/>
</dbReference>
<keyword evidence="1" id="KW-0805">Transcription regulation</keyword>
<dbReference type="InterPro" id="IPR023187">
    <property type="entry name" value="Tscrpt_reg_MarR-type_CS"/>
</dbReference>
<dbReference type="PROSITE" id="PS01117">
    <property type="entry name" value="HTH_MARR_1"/>
    <property type="match status" value="1"/>
</dbReference>
<feature type="compositionally biased region" description="Basic and acidic residues" evidence="4">
    <location>
        <begin position="1"/>
        <end position="39"/>
    </location>
</feature>
<keyword evidence="2" id="KW-0238">DNA-binding</keyword>
<dbReference type="SMART" id="SM00347">
    <property type="entry name" value="HTH_MARR"/>
    <property type="match status" value="1"/>
</dbReference>
<proteinExistence type="predicted"/>
<dbReference type="PANTHER" id="PTHR33164">
    <property type="entry name" value="TRANSCRIPTIONAL REGULATOR, MARR FAMILY"/>
    <property type="match status" value="1"/>
</dbReference>